<dbReference type="OrthoDB" id="76567at2759"/>
<keyword evidence="2" id="KW-1185">Reference proteome</keyword>
<proteinExistence type="predicted"/>
<evidence type="ECO:0000313" key="1">
    <source>
        <dbReference type="EMBL" id="PUU74188.1"/>
    </source>
</evidence>
<evidence type="ECO:0000313" key="2">
    <source>
        <dbReference type="Proteomes" id="UP000244722"/>
    </source>
</evidence>
<dbReference type="STRING" id="42251.A0A2T6ZFA6"/>
<sequence length="268" mass="30224">MSAEDIFGEVLQAIKTHHPDLLVRDHLNQEGFEHILKFLRDHANNLETYSFRMHWFSTENRLKVVMPTFLHECVGSWMYKAIGRAARSGLLPNAWDDTIDMMPAPECQNFVGRHAGSFKEPDMAFVPRIGPSRGECASFPSVVVESGWQESATRHLDDARLWLEGSGNAVRVVLQAKYHQSNESGRIHFVLSVSRAHPDGLGCTISPTYYDIFPIPQLVIQNPTISFAEFYSGDCPDGMEPETQIPFDLALFRETAAVCIRREGYIPA</sequence>
<reference evidence="1 2" key="1">
    <citation type="submission" date="2017-04" db="EMBL/GenBank/DDBJ databases">
        <title>Draft genome sequence of Tuber borchii Vittad., a whitish edible truffle.</title>
        <authorList>
            <consortium name="DOE Joint Genome Institute"/>
            <person name="Murat C."/>
            <person name="Kuo A."/>
            <person name="Barry K.W."/>
            <person name="Clum A."/>
            <person name="Dockter R.B."/>
            <person name="Fauchery L."/>
            <person name="Iotti M."/>
            <person name="Kohler A."/>
            <person name="Labutti K."/>
            <person name="Lindquist E.A."/>
            <person name="Lipzen A."/>
            <person name="Ohm R.A."/>
            <person name="Wang M."/>
            <person name="Grigoriev I.V."/>
            <person name="Zambonelli A."/>
            <person name="Martin F.M."/>
        </authorList>
    </citation>
    <scope>NUCLEOTIDE SEQUENCE [LARGE SCALE GENOMIC DNA]</scope>
    <source>
        <strain evidence="1 2">Tbo3840</strain>
    </source>
</reference>
<protein>
    <submittedName>
        <fullName evidence="1">Uncharacterized protein</fullName>
    </submittedName>
</protein>
<dbReference type="Proteomes" id="UP000244722">
    <property type="component" value="Unassembled WGS sequence"/>
</dbReference>
<accession>A0A2T6ZFA6</accession>
<dbReference type="EMBL" id="NESQ01000317">
    <property type="protein sequence ID" value="PUU74188.1"/>
    <property type="molecule type" value="Genomic_DNA"/>
</dbReference>
<name>A0A2T6ZFA6_TUBBO</name>
<dbReference type="AlphaFoldDB" id="A0A2T6ZFA6"/>
<organism evidence="1 2">
    <name type="scientific">Tuber borchii</name>
    <name type="common">White truffle</name>
    <dbReference type="NCBI Taxonomy" id="42251"/>
    <lineage>
        <taxon>Eukaryota</taxon>
        <taxon>Fungi</taxon>
        <taxon>Dikarya</taxon>
        <taxon>Ascomycota</taxon>
        <taxon>Pezizomycotina</taxon>
        <taxon>Pezizomycetes</taxon>
        <taxon>Pezizales</taxon>
        <taxon>Tuberaceae</taxon>
        <taxon>Tuber</taxon>
    </lineage>
</organism>
<comment type="caution">
    <text evidence="1">The sequence shown here is derived from an EMBL/GenBank/DDBJ whole genome shotgun (WGS) entry which is preliminary data.</text>
</comment>
<gene>
    <name evidence="1" type="ORF">B9Z19DRAFT_1093469</name>
</gene>